<reference evidence="2" key="1">
    <citation type="journal article" date="2023" name="Genome Biol. Evol.">
        <title>First Whole Genome Sequence and Flow Cytometry Genome Size Data for the Lichen-Forming Fungus Ramalina farinacea (Ascomycota).</title>
        <authorList>
            <person name="Llewellyn T."/>
            <person name="Mian S."/>
            <person name="Hill R."/>
            <person name="Leitch I.J."/>
            <person name="Gaya E."/>
        </authorList>
    </citation>
    <scope>NUCLEOTIDE SEQUENCE</scope>
    <source>
        <strain evidence="2">LIQ254RAFAR</strain>
    </source>
</reference>
<accession>A0AA43QUA9</accession>
<dbReference type="Gene3D" id="3.90.1200.10">
    <property type="match status" value="1"/>
</dbReference>
<dbReference type="Pfam" id="PF01636">
    <property type="entry name" value="APH"/>
    <property type="match status" value="1"/>
</dbReference>
<dbReference type="SUPFAM" id="SSF56112">
    <property type="entry name" value="Protein kinase-like (PK-like)"/>
    <property type="match status" value="1"/>
</dbReference>
<name>A0AA43QUA9_9LECA</name>
<proteinExistence type="predicted"/>
<dbReference type="Proteomes" id="UP001161017">
    <property type="component" value="Unassembled WGS sequence"/>
</dbReference>
<dbReference type="InterPro" id="IPR002575">
    <property type="entry name" value="Aminoglycoside_PTrfase"/>
</dbReference>
<organism evidence="2 3">
    <name type="scientific">Ramalina farinacea</name>
    <dbReference type="NCBI Taxonomy" id="258253"/>
    <lineage>
        <taxon>Eukaryota</taxon>
        <taxon>Fungi</taxon>
        <taxon>Dikarya</taxon>
        <taxon>Ascomycota</taxon>
        <taxon>Pezizomycotina</taxon>
        <taxon>Lecanoromycetes</taxon>
        <taxon>OSLEUM clade</taxon>
        <taxon>Lecanoromycetidae</taxon>
        <taxon>Lecanorales</taxon>
        <taxon>Lecanorineae</taxon>
        <taxon>Ramalinaceae</taxon>
        <taxon>Ramalina</taxon>
    </lineage>
</organism>
<evidence type="ECO:0000313" key="3">
    <source>
        <dbReference type="Proteomes" id="UP001161017"/>
    </source>
</evidence>
<dbReference type="AlphaFoldDB" id="A0AA43QUA9"/>
<keyword evidence="3" id="KW-1185">Reference proteome</keyword>
<sequence length="365" mass="40220">MDLTTVPKISAYLTSRNIAFEDLRLLSGGSCNFVFRLTPTDPQASRDASHSGITKTTLILKHAQPYTAQNPNHAFPTSRMDLEHVVLTTLTQLLPSNQRVAPVRVKDYDAENHVLTIHDGGTDTLKAAYVTLDTETIQRTGGEVATWLSQLHTSTVKPTDSIASSSWWRTWDNDHLSKSIYRFSYNAIGPTLSQHGYGEEGRRLGERINEIYGAALRTDDEAICHGDFWPGNVLLNLHPHMSATATIPHLTIVDFEMSRRGNPATDVAQFAAEAWLLDTFRGSKGLLPAFLERYGEFNRVEVERVVVHMGAHLVCWPARLGGAWGDGEGVKECVRLGRELLLSGLGEGEVGLENALGGVLRVLLP</sequence>
<evidence type="ECO:0000259" key="1">
    <source>
        <dbReference type="Pfam" id="PF01636"/>
    </source>
</evidence>
<comment type="caution">
    <text evidence="2">The sequence shown here is derived from an EMBL/GenBank/DDBJ whole genome shotgun (WGS) entry which is preliminary data.</text>
</comment>
<feature type="domain" description="Aminoglycoside phosphotransferase" evidence="1">
    <location>
        <begin position="71"/>
        <end position="299"/>
    </location>
</feature>
<evidence type="ECO:0000313" key="2">
    <source>
        <dbReference type="EMBL" id="MDI1491814.1"/>
    </source>
</evidence>
<dbReference type="Gene3D" id="3.30.200.20">
    <property type="entry name" value="Phosphorylase Kinase, domain 1"/>
    <property type="match status" value="1"/>
</dbReference>
<dbReference type="EMBL" id="JAPUFD010000016">
    <property type="protein sequence ID" value="MDI1491814.1"/>
    <property type="molecule type" value="Genomic_DNA"/>
</dbReference>
<dbReference type="InterPro" id="IPR011009">
    <property type="entry name" value="Kinase-like_dom_sf"/>
</dbReference>
<protein>
    <recommendedName>
        <fullName evidence="1">Aminoglycoside phosphotransferase domain-containing protein</fullName>
    </recommendedName>
</protein>
<gene>
    <name evidence="2" type="ORF">OHK93_003025</name>
</gene>